<feature type="region of interest" description="Disordered" evidence="1">
    <location>
        <begin position="50"/>
        <end position="165"/>
    </location>
</feature>
<reference evidence="2 3" key="1">
    <citation type="submission" date="2016-07" db="EMBL/GenBank/DDBJ databases">
        <title>Pervasive Adenine N6-methylation of Active Genes in Fungi.</title>
        <authorList>
            <consortium name="DOE Joint Genome Institute"/>
            <person name="Mondo S.J."/>
            <person name="Dannebaum R.O."/>
            <person name="Kuo R.C."/>
            <person name="Labutti K."/>
            <person name="Haridas S."/>
            <person name="Kuo A."/>
            <person name="Salamov A."/>
            <person name="Ahrendt S.R."/>
            <person name="Lipzen A."/>
            <person name="Sullivan W."/>
            <person name="Andreopoulos W.B."/>
            <person name="Clum A."/>
            <person name="Lindquist E."/>
            <person name="Daum C."/>
            <person name="Ramamoorthy G.K."/>
            <person name="Gryganskyi A."/>
            <person name="Culley D."/>
            <person name="Magnuson J.K."/>
            <person name="James T.Y."/>
            <person name="O'Malley M.A."/>
            <person name="Stajich J.E."/>
            <person name="Spatafora J.W."/>
            <person name="Visel A."/>
            <person name="Grigoriev I.V."/>
        </authorList>
    </citation>
    <scope>NUCLEOTIDE SEQUENCE [LARGE SCALE GENOMIC DNA]</scope>
    <source>
        <strain evidence="2 3">JEL800</strain>
    </source>
</reference>
<feature type="compositionally biased region" description="Basic and acidic residues" evidence="1">
    <location>
        <begin position="124"/>
        <end position="160"/>
    </location>
</feature>
<comment type="caution">
    <text evidence="2">The sequence shown here is derived from an EMBL/GenBank/DDBJ whole genome shotgun (WGS) entry which is preliminary data.</text>
</comment>
<feature type="compositionally biased region" description="Basic and acidic residues" evidence="1">
    <location>
        <begin position="62"/>
        <end position="76"/>
    </location>
</feature>
<proteinExistence type="predicted"/>
<evidence type="ECO:0000313" key="3">
    <source>
        <dbReference type="Proteomes" id="UP000193642"/>
    </source>
</evidence>
<dbReference type="EMBL" id="MCGO01000029">
    <property type="protein sequence ID" value="ORY42329.1"/>
    <property type="molecule type" value="Genomic_DNA"/>
</dbReference>
<organism evidence="2 3">
    <name type="scientific">Rhizoclosmatium globosum</name>
    <dbReference type="NCBI Taxonomy" id="329046"/>
    <lineage>
        <taxon>Eukaryota</taxon>
        <taxon>Fungi</taxon>
        <taxon>Fungi incertae sedis</taxon>
        <taxon>Chytridiomycota</taxon>
        <taxon>Chytridiomycota incertae sedis</taxon>
        <taxon>Chytridiomycetes</taxon>
        <taxon>Chytridiales</taxon>
        <taxon>Chytriomycetaceae</taxon>
        <taxon>Rhizoclosmatium</taxon>
    </lineage>
</organism>
<feature type="compositionally biased region" description="Polar residues" evidence="1">
    <location>
        <begin position="188"/>
        <end position="211"/>
    </location>
</feature>
<sequence>MFRQDSANSFMYGGITGARADSTDEIRSNSQIGSRVPSQYASQTSVAGAVASSEKVGHGGTKLREEILEEGGRESDVVGGGQNEVDEKAREDEGVEGVIDQRELAPQQGEPDLQYESEQEPEMAETHYLDHNTVEQNSEPKDFEHEESQGHVAQELKDENAEPQAVSELKKSLHSLSASLTKLAEGAQSASVKGSRATLVQSEENKTATEPATSIWDDIFSFASNAPVRSSRESK</sequence>
<feature type="compositionally biased region" description="Acidic residues" evidence="1">
    <location>
        <begin position="113"/>
        <end position="123"/>
    </location>
</feature>
<accession>A0A1Y2C5L9</accession>
<feature type="region of interest" description="Disordered" evidence="1">
    <location>
        <begin position="184"/>
        <end position="211"/>
    </location>
</feature>
<gene>
    <name evidence="2" type="ORF">BCR33DRAFT_308190</name>
</gene>
<name>A0A1Y2C5L9_9FUNG</name>
<dbReference type="AlphaFoldDB" id="A0A1Y2C5L9"/>
<protein>
    <submittedName>
        <fullName evidence="2">Uncharacterized protein</fullName>
    </submittedName>
</protein>
<evidence type="ECO:0000313" key="2">
    <source>
        <dbReference type="EMBL" id="ORY42329.1"/>
    </source>
</evidence>
<keyword evidence="3" id="KW-1185">Reference proteome</keyword>
<evidence type="ECO:0000256" key="1">
    <source>
        <dbReference type="SAM" id="MobiDB-lite"/>
    </source>
</evidence>
<dbReference type="Proteomes" id="UP000193642">
    <property type="component" value="Unassembled WGS sequence"/>
</dbReference>
<dbReference type="OrthoDB" id="10401448at2759"/>